<dbReference type="Pfam" id="PF25545">
    <property type="entry name" value="DUF7924"/>
    <property type="match status" value="1"/>
</dbReference>
<organism evidence="2 3">
    <name type="scientific">Melanomma pulvis-pyrius CBS 109.77</name>
    <dbReference type="NCBI Taxonomy" id="1314802"/>
    <lineage>
        <taxon>Eukaryota</taxon>
        <taxon>Fungi</taxon>
        <taxon>Dikarya</taxon>
        <taxon>Ascomycota</taxon>
        <taxon>Pezizomycotina</taxon>
        <taxon>Dothideomycetes</taxon>
        <taxon>Pleosporomycetidae</taxon>
        <taxon>Pleosporales</taxon>
        <taxon>Melanommataceae</taxon>
        <taxon>Melanomma</taxon>
    </lineage>
</organism>
<dbReference type="EMBL" id="MU001935">
    <property type="protein sequence ID" value="KAF2793260.1"/>
    <property type="molecule type" value="Genomic_DNA"/>
</dbReference>
<reference evidence="2" key="1">
    <citation type="journal article" date="2020" name="Stud. Mycol.">
        <title>101 Dothideomycetes genomes: a test case for predicting lifestyles and emergence of pathogens.</title>
        <authorList>
            <person name="Haridas S."/>
            <person name="Albert R."/>
            <person name="Binder M."/>
            <person name="Bloem J."/>
            <person name="Labutti K."/>
            <person name="Salamov A."/>
            <person name="Andreopoulos B."/>
            <person name="Baker S."/>
            <person name="Barry K."/>
            <person name="Bills G."/>
            <person name="Bluhm B."/>
            <person name="Cannon C."/>
            <person name="Castanera R."/>
            <person name="Culley D."/>
            <person name="Daum C."/>
            <person name="Ezra D."/>
            <person name="Gonzalez J."/>
            <person name="Henrissat B."/>
            <person name="Kuo A."/>
            <person name="Liang C."/>
            <person name="Lipzen A."/>
            <person name="Lutzoni F."/>
            <person name="Magnuson J."/>
            <person name="Mondo S."/>
            <person name="Nolan M."/>
            <person name="Ohm R."/>
            <person name="Pangilinan J."/>
            <person name="Park H.-J."/>
            <person name="Ramirez L."/>
            <person name="Alfaro M."/>
            <person name="Sun H."/>
            <person name="Tritt A."/>
            <person name="Yoshinaga Y."/>
            <person name="Zwiers L.-H."/>
            <person name="Turgeon B."/>
            <person name="Goodwin S."/>
            <person name="Spatafora J."/>
            <person name="Crous P."/>
            <person name="Grigoriev I."/>
        </authorList>
    </citation>
    <scope>NUCLEOTIDE SEQUENCE</scope>
    <source>
        <strain evidence="2">CBS 109.77</strain>
    </source>
</reference>
<feature type="domain" description="DUF7924" evidence="1">
    <location>
        <begin position="9"/>
        <end position="99"/>
    </location>
</feature>
<evidence type="ECO:0000313" key="2">
    <source>
        <dbReference type="EMBL" id="KAF2793260.1"/>
    </source>
</evidence>
<protein>
    <recommendedName>
        <fullName evidence="1">DUF7924 domain-containing protein</fullName>
    </recommendedName>
</protein>
<feature type="non-terminal residue" evidence="2">
    <location>
        <position position="1"/>
    </location>
</feature>
<name>A0A6A6X9M8_9PLEO</name>
<evidence type="ECO:0000259" key="1">
    <source>
        <dbReference type="Pfam" id="PF25545"/>
    </source>
</evidence>
<dbReference type="InterPro" id="IPR057684">
    <property type="entry name" value="DUF7924"/>
</dbReference>
<dbReference type="Proteomes" id="UP000799757">
    <property type="component" value="Unassembled WGS sequence"/>
</dbReference>
<sequence>TTTRTTVNSWELTTPKPDATVALSPASLGSLHALRLERLQLQKYLFTDPHQARMHLLFPFLIAETKGLSTGLIDAQNQAASSGASALNIHTRLHDFITSEIPAHPINSLPCHPQLFVFTITTEGPVHELWVNYRDGDEFHMTHQGVWRPTGEKDALVFVERLARIMHWGLGVYREVVLQNVKQIELIDRERLKKILSDPPGSCCMK</sequence>
<proteinExistence type="predicted"/>
<accession>A0A6A6X9M8</accession>
<keyword evidence="3" id="KW-1185">Reference proteome</keyword>
<gene>
    <name evidence="2" type="ORF">K505DRAFT_244802</name>
</gene>
<dbReference type="OrthoDB" id="5372703at2759"/>
<dbReference type="AlphaFoldDB" id="A0A6A6X9M8"/>
<evidence type="ECO:0000313" key="3">
    <source>
        <dbReference type="Proteomes" id="UP000799757"/>
    </source>
</evidence>